<feature type="non-terminal residue" evidence="2">
    <location>
        <position position="1"/>
    </location>
</feature>
<feature type="compositionally biased region" description="Basic and acidic residues" evidence="1">
    <location>
        <begin position="1"/>
        <end position="11"/>
    </location>
</feature>
<dbReference type="EMBL" id="JXTC01000346">
    <property type="protein sequence ID" value="PON62534.1"/>
    <property type="molecule type" value="Genomic_DNA"/>
</dbReference>
<dbReference type="AlphaFoldDB" id="A0A2P5CNC8"/>
<accession>A0A2P5CNC8</accession>
<keyword evidence="3" id="KW-1185">Reference proteome</keyword>
<dbReference type="InParanoid" id="A0A2P5CNC8"/>
<comment type="caution">
    <text evidence="2">The sequence shown here is derived from an EMBL/GenBank/DDBJ whole genome shotgun (WGS) entry which is preliminary data.</text>
</comment>
<dbReference type="OrthoDB" id="10358890at2759"/>
<reference evidence="3" key="1">
    <citation type="submission" date="2016-06" db="EMBL/GenBank/DDBJ databases">
        <title>Parallel loss of symbiosis genes in relatives of nitrogen-fixing non-legume Parasponia.</title>
        <authorList>
            <person name="Van Velzen R."/>
            <person name="Holmer R."/>
            <person name="Bu F."/>
            <person name="Rutten L."/>
            <person name="Van Zeijl A."/>
            <person name="Liu W."/>
            <person name="Santuari L."/>
            <person name="Cao Q."/>
            <person name="Sharma T."/>
            <person name="Shen D."/>
            <person name="Roswanjaya Y."/>
            <person name="Wardhani T."/>
            <person name="Kalhor M.S."/>
            <person name="Jansen J."/>
            <person name="Van den Hoogen J."/>
            <person name="Gungor B."/>
            <person name="Hartog M."/>
            <person name="Hontelez J."/>
            <person name="Verver J."/>
            <person name="Yang W.-C."/>
            <person name="Schijlen E."/>
            <person name="Repin R."/>
            <person name="Schilthuizen M."/>
            <person name="Schranz E."/>
            <person name="Heidstra R."/>
            <person name="Miyata K."/>
            <person name="Fedorova E."/>
            <person name="Kohlen W."/>
            <person name="Bisseling T."/>
            <person name="Smit S."/>
            <person name="Geurts R."/>
        </authorList>
    </citation>
    <scope>NUCLEOTIDE SEQUENCE [LARGE SCALE GENOMIC DNA]</scope>
    <source>
        <strain evidence="3">cv. RG33-2</strain>
    </source>
</reference>
<sequence length="69" mass="8215">HHKPYKKDTRKWMTKKKKHGDHYFEPGPKIKVENKSLIIRIKLNIQWLKEYIGGDLDRAKPSITSLHPP</sequence>
<protein>
    <submittedName>
        <fullName evidence="2">Uncharacterized protein</fullName>
    </submittedName>
</protein>
<evidence type="ECO:0000256" key="1">
    <source>
        <dbReference type="SAM" id="MobiDB-lite"/>
    </source>
</evidence>
<evidence type="ECO:0000313" key="2">
    <source>
        <dbReference type="EMBL" id="PON62534.1"/>
    </source>
</evidence>
<name>A0A2P5CNC8_TREOI</name>
<proteinExistence type="predicted"/>
<dbReference type="Proteomes" id="UP000237000">
    <property type="component" value="Unassembled WGS sequence"/>
</dbReference>
<organism evidence="2 3">
    <name type="scientific">Trema orientale</name>
    <name type="common">Charcoal tree</name>
    <name type="synonym">Celtis orientalis</name>
    <dbReference type="NCBI Taxonomy" id="63057"/>
    <lineage>
        <taxon>Eukaryota</taxon>
        <taxon>Viridiplantae</taxon>
        <taxon>Streptophyta</taxon>
        <taxon>Embryophyta</taxon>
        <taxon>Tracheophyta</taxon>
        <taxon>Spermatophyta</taxon>
        <taxon>Magnoliopsida</taxon>
        <taxon>eudicotyledons</taxon>
        <taxon>Gunneridae</taxon>
        <taxon>Pentapetalae</taxon>
        <taxon>rosids</taxon>
        <taxon>fabids</taxon>
        <taxon>Rosales</taxon>
        <taxon>Cannabaceae</taxon>
        <taxon>Trema</taxon>
    </lineage>
</organism>
<feature type="region of interest" description="Disordered" evidence="1">
    <location>
        <begin position="1"/>
        <end position="20"/>
    </location>
</feature>
<gene>
    <name evidence="2" type="ORF">TorRG33x02_279080</name>
</gene>
<evidence type="ECO:0000313" key="3">
    <source>
        <dbReference type="Proteomes" id="UP000237000"/>
    </source>
</evidence>